<protein>
    <submittedName>
        <fullName evidence="1">Uncharacterized protein</fullName>
    </submittedName>
</protein>
<organism evidence="1 2">
    <name type="scientific">Leeuwenhoekiella marinoflava</name>
    <dbReference type="NCBI Taxonomy" id="988"/>
    <lineage>
        <taxon>Bacteria</taxon>
        <taxon>Pseudomonadati</taxon>
        <taxon>Bacteroidota</taxon>
        <taxon>Flavobacteriia</taxon>
        <taxon>Flavobacteriales</taxon>
        <taxon>Flavobacteriaceae</taxon>
        <taxon>Leeuwenhoekiella</taxon>
    </lineage>
</organism>
<evidence type="ECO:0000313" key="2">
    <source>
        <dbReference type="Proteomes" id="UP000290608"/>
    </source>
</evidence>
<reference evidence="1 2" key="1">
    <citation type="submission" date="2018-07" db="EMBL/GenBank/DDBJ databases">
        <title>Leeuwenhoekiella genomics.</title>
        <authorList>
            <person name="Tahon G."/>
            <person name="Willems A."/>
        </authorList>
    </citation>
    <scope>NUCLEOTIDE SEQUENCE [LARGE SCALE GENOMIC DNA]</scope>
    <source>
        <strain evidence="1 2">LMG 1345</strain>
    </source>
</reference>
<proteinExistence type="predicted"/>
<dbReference type="AlphaFoldDB" id="A0A4Q0PPN5"/>
<dbReference type="Proteomes" id="UP000290608">
    <property type="component" value="Unassembled WGS sequence"/>
</dbReference>
<dbReference type="EMBL" id="QOVL01000003">
    <property type="protein sequence ID" value="RXG32540.1"/>
    <property type="molecule type" value="Genomic_DNA"/>
</dbReference>
<name>A0A4Q0PPN5_9FLAO</name>
<accession>A0A4Q0PPN5</accession>
<evidence type="ECO:0000313" key="1">
    <source>
        <dbReference type="EMBL" id="RXG32540.1"/>
    </source>
</evidence>
<gene>
    <name evidence="1" type="ORF">DSL99_864</name>
</gene>
<sequence length="50" mass="5946">MLFSGDNHFFKTLNTLLNRYKLSNKELVNLQKVKKPKLLVWLILMMVVLI</sequence>
<comment type="caution">
    <text evidence="1">The sequence shown here is derived from an EMBL/GenBank/DDBJ whole genome shotgun (WGS) entry which is preliminary data.</text>
</comment>